<reference evidence="7 8" key="1">
    <citation type="submission" date="2018-10" db="EMBL/GenBank/DDBJ databases">
        <title>A high-quality apple genome assembly.</title>
        <authorList>
            <person name="Hu J."/>
        </authorList>
    </citation>
    <scope>NUCLEOTIDE SEQUENCE [LARGE SCALE GENOMIC DNA]</scope>
    <source>
        <strain evidence="8">cv. HFTH1</strain>
        <tissue evidence="7">Young leaf</tissue>
    </source>
</reference>
<evidence type="ECO:0000256" key="1">
    <source>
        <dbReference type="ARBA" id="ARBA00004123"/>
    </source>
</evidence>
<keyword evidence="5" id="KW-0539">Nucleus</keyword>
<dbReference type="InterPro" id="IPR015300">
    <property type="entry name" value="DNA-bd_pseudobarrel_sf"/>
</dbReference>
<dbReference type="InterPro" id="IPR051442">
    <property type="entry name" value="B3_domain"/>
</dbReference>
<keyword evidence="8" id="KW-1185">Reference proteome</keyword>
<evidence type="ECO:0000256" key="3">
    <source>
        <dbReference type="ARBA" id="ARBA00023125"/>
    </source>
</evidence>
<dbReference type="InterPro" id="IPR003340">
    <property type="entry name" value="B3_DNA-bd"/>
</dbReference>
<gene>
    <name evidence="7" type="ORF">DVH24_011667</name>
</gene>
<dbReference type="EMBL" id="RDQH01000331">
    <property type="protein sequence ID" value="RXH99342.1"/>
    <property type="molecule type" value="Genomic_DNA"/>
</dbReference>
<keyword evidence="3" id="KW-0238">DNA-binding</keyword>
<evidence type="ECO:0000256" key="4">
    <source>
        <dbReference type="ARBA" id="ARBA00023163"/>
    </source>
</evidence>
<name>A0A498K0T1_MALDO</name>
<dbReference type="Gene3D" id="2.40.330.10">
    <property type="entry name" value="DNA-binding pseudobarrel domain"/>
    <property type="match status" value="1"/>
</dbReference>
<dbReference type="GO" id="GO:0005634">
    <property type="term" value="C:nucleus"/>
    <property type="evidence" value="ECO:0007669"/>
    <property type="project" value="UniProtKB-SubCell"/>
</dbReference>
<dbReference type="AlphaFoldDB" id="A0A498K0T1"/>
<dbReference type="PANTHER" id="PTHR34269">
    <property type="entry name" value="TRANSCRIPTION FACTOR B3-DOMAIN FAMILY-RELATED"/>
    <property type="match status" value="1"/>
</dbReference>
<comment type="subcellular location">
    <subcellularLocation>
        <location evidence="1">Nucleus</location>
    </subcellularLocation>
</comment>
<sequence>MKLEEEDHHPSNVRLFGVGLGSSLNDPRGGHEPSTDLYLWDPTWDYSSIWKIRKRLAASDLGELSRLLMPKEAVRKHVMSYLDDKSAKMVDSKEGLPVTIVDWDTCNRRELTFKHWNSGDFYVLNGGWRPEFVVRRGLKENDQIGLYLDWDWKTSKYIFRFSVLQRAK</sequence>
<dbReference type="GO" id="GO:0003677">
    <property type="term" value="F:DNA binding"/>
    <property type="evidence" value="ECO:0007669"/>
    <property type="project" value="UniProtKB-KW"/>
</dbReference>
<dbReference type="Proteomes" id="UP000290289">
    <property type="component" value="Chromosome 5"/>
</dbReference>
<comment type="caution">
    <text evidence="7">The sequence shown here is derived from an EMBL/GenBank/DDBJ whole genome shotgun (WGS) entry which is preliminary data.</text>
</comment>
<evidence type="ECO:0000313" key="7">
    <source>
        <dbReference type="EMBL" id="RXH99342.1"/>
    </source>
</evidence>
<dbReference type="PANTHER" id="PTHR34269:SF11">
    <property type="entry name" value="B3 DOMAIN PROTEIN"/>
    <property type="match status" value="1"/>
</dbReference>
<evidence type="ECO:0000259" key="6">
    <source>
        <dbReference type="SMART" id="SM01019"/>
    </source>
</evidence>
<protein>
    <recommendedName>
        <fullName evidence="6">TF-B3 domain-containing protein</fullName>
    </recommendedName>
</protein>
<dbReference type="CDD" id="cd10017">
    <property type="entry name" value="B3_DNA"/>
    <property type="match status" value="1"/>
</dbReference>
<evidence type="ECO:0000256" key="2">
    <source>
        <dbReference type="ARBA" id="ARBA00023015"/>
    </source>
</evidence>
<dbReference type="SUPFAM" id="SSF101936">
    <property type="entry name" value="DNA-binding pseudobarrel domain"/>
    <property type="match status" value="1"/>
</dbReference>
<accession>A0A498K0T1</accession>
<feature type="domain" description="TF-B3" evidence="6">
    <location>
        <begin position="52"/>
        <end position="162"/>
    </location>
</feature>
<dbReference type="OrthoDB" id="1915967at2759"/>
<proteinExistence type="predicted"/>
<dbReference type="SMR" id="A0A498K0T1"/>
<keyword evidence="2" id="KW-0805">Transcription regulation</keyword>
<dbReference type="SMART" id="SM01019">
    <property type="entry name" value="B3"/>
    <property type="match status" value="1"/>
</dbReference>
<evidence type="ECO:0000256" key="5">
    <source>
        <dbReference type="ARBA" id="ARBA00023242"/>
    </source>
</evidence>
<dbReference type="Pfam" id="PF02362">
    <property type="entry name" value="B3"/>
    <property type="match status" value="1"/>
</dbReference>
<organism evidence="7 8">
    <name type="scientific">Malus domestica</name>
    <name type="common">Apple</name>
    <name type="synonym">Pyrus malus</name>
    <dbReference type="NCBI Taxonomy" id="3750"/>
    <lineage>
        <taxon>Eukaryota</taxon>
        <taxon>Viridiplantae</taxon>
        <taxon>Streptophyta</taxon>
        <taxon>Embryophyta</taxon>
        <taxon>Tracheophyta</taxon>
        <taxon>Spermatophyta</taxon>
        <taxon>Magnoliopsida</taxon>
        <taxon>eudicotyledons</taxon>
        <taxon>Gunneridae</taxon>
        <taxon>Pentapetalae</taxon>
        <taxon>rosids</taxon>
        <taxon>fabids</taxon>
        <taxon>Rosales</taxon>
        <taxon>Rosaceae</taxon>
        <taxon>Amygdaloideae</taxon>
        <taxon>Maleae</taxon>
        <taxon>Malus</taxon>
    </lineage>
</organism>
<evidence type="ECO:0000313" key="8">
    <source>
        <dbReference type="Proteomes" id="UP000290289"/>
    </source>
</evidence>
<keyword evidence="4" id="KW-0804">Transcription</keyword>